<evidence type="ECO:0000313" key="6">
    <source>
        <dbReference type="Proteomes" id="UP001610446"/>
    </source>
</evidence>
<accession>A0ABR4JSA5</accession>
<proteinExistence type="predicted"/>
<reference evidence="5 6" key="1">
    <citation type="submission" date="2024-07" db="EMBL/GenBank/DDBJ databases">
        <title>Section-level genome sequencing and comparative genomics of Aspergillus sections Usti and Cavernicolus.</title>
        <authorList>
            <consortium name="Lawrence Berkeley National Laboratory"/>
            <person name="Nybo J.L."/>
            <person name="Vesth T.C."/>
            <person name="Theobald S."/>
            <person name="Frisvad J.C."/>
            <person name="Larsen T.O."/>
            <person name="Kjaerboelling I."/>
            <person name="Rothschild-Mancinelli K."/>
            <person name="Lyhne E.K."/>
            <person name="Kogle M.E."/>
            <person name="Barry K."/>
            <person name="Clum A."/>
            <person name="Na H."/>
            <person name="Ledsgaard L."/>
            <person name="Lin J."/>
            <person name="Lipzen A."/>
            <person name="Kuo A."/>
            <person name="Riley R."/>
            <person name="Mondo S."/>
            <person name="Labutti K."/>
            <person name="Haridas S."/>
            <person name="Pangalinan J."/>
            <person name="Salamov A.A."/>
            <person name="Simmons B.A."/>
            <person name="Magnuson J.K."/>
            <person name="Chen J."/>
            <person name="Drula E."/>
            <person name="Henrissat B."/>
            <person name="Wiebenga A."/>
            <person name="Lubbers R.J."/>
            <person name="Gomes A.C."/>
            <person name="Makela M.R."/>
            <person name="Stajich J."/>
            <person name="Grigoriev I.V."/>
            <person name="Mortensen U.H."/>
            <person name="De Vries R.P."/>
            <person name="Baker S.E."/>
            <person name="Andersen M.R."/>
        </authorList>
    </citation>
    <scope>NUCLEOTIDE SEQUENCE [LARGE SCALE GENOMIC DNA]</scope>
    <source>
        <strain evidence="5 6">CBS 123904</strain>
    </source>
</reference>
<gene>
    <name evidence="5" type="ORF">BJY01DRAFT_248885</name>
</gene>
<dbReference type="PROSITE" id="PS00036">
    <property type="entry name" value="BZIP_BASIC"/>
    <property type="match status" value="1"/>
</dbReference>
<organism evidence="5 6">
    <name type="scientific">Aspergillus pseudoustus</name>
    <dbReference type="NCBI Taxonomy" id="1810923"/>
    <lineage>
        <taxon>Eukaryota</taxon>
        <taxon>Fungi</taxon>
        <taxon>Dikarya</taxon>
        <taxon>Ascomycota</taxon>
        <taxon>Pezizomycotina</taxon>
        <taxon>Eurotiomycetes</taxon>
        <taxon>Eurotiomycetidae</taxon>
        <taxon>Eurotiales</taxon>
        <taxon>Aspergillaceae</taxon>
        <taxon>Aspergillus</taxon>
        <taxon>Aspergillus subgen. Nidulantes</taxon>
    </lineage>
</organism>
<comment type="subcellular location">
    <subcellularLocation>
        <location evidence="1">Nucleus</location>
    </subcellularLocation>
</comment>
<dbReference type="EMBL" id="JBFXLU010000095">
    <property type="protein sequence ID" value="KAL2842933.1"/>
    <property type="molecule type" value="Genomic_DNA"/>
</dbReference>
<evidence type="ECO:0000256" key="2">
    <source>
        <dbReference type="ARBA" id="ARBA00023242"/>
    </source>
</evidence>
<evidence type="ECO:0000259" key="4">
    <source>
        <dbReference type="PROSITE" id="PS50217"/>
    </source>
</evidence>
<dbReference type="PROSITE" id="PS50217">
    <property type="entry name" value="BZIP"/>
    <property type="match status" value="1"/>
</dbReference>
<feature type="domain" description="BZIP" evidence="4">
    <location>
        <begin position="112"/>
        <end position="175"/>
    </location>
</feature>
<evidence type="ECO:0000256" key="1">
    <source>
        <dbReference type="ARBA" id="ARBA00004123"/>
    </source>
</evidence>
<protein>
    <recommendedName>
        <fullName evidence="4">BZIP domain-containing protein</fullName>
    </recommendedName>
</protein>
<feature type="compositionally biased region" description="Low complexity" evidence="3">
    <location>
        <begin position="71"/>
        <end position="82"/>
    </location>
</feature>
<dbReference type="InterPro" id="IPR050936">
    <property type="entry name" value="AP-1-like"/>
</dbReference>
<dbReference type="InterPro" id="IPR046347">
    <property type="entry name" value="bZIP_sf"/>
</dbReference>
<keyword evidence="2" id="KW-0539">Nucleus</keyword>
<feature type="compositionally biased region" description="Basic residues" evidence="3">
    <location>
        <begin position="115"/>
        <end position="131"/>
    </location>
</feature>
<feature type="compositionally biased region" description="Basic and acidic residues" evidence="3">
    <location>
        <begin position="26"/>
        <end position="36"/>
    </location>
</feature>
<feature type="region of interest" description="Disordered" evidence="3">
    <location>
        <begin position="25"/>
        <end position="133"/>
    </location>
</feature>
<evidence type="ECO:0000256" key="3">
    <source>
        <dbReference type="SAM" id="MobiDB-lite"/>
    </source>
</evidence>
<dbReference type="PANTHER" id="PTHR40621:SF6">
    <property type="entry name" value="AP-1-LIKE TRANSCRIPTION FACTOR YAP1-RELATED"/>
    <property type="match status" value="1"/>
</dbReference>
<feature type="compositionally biased region" description="Pro residues" evidence="3">
    <location>
        <begin position="51"/>
        <end position="60"/>
    </location>
</feature>
<dbReference type="Gene3D" id="1.20.5.170">
    <property type="match status" value="1"/>
</dbReference>
<dbReference type="PANTHER" id="PTHR40621">
    <property type="entry name" value="TRANSCRIPTION FACTOR KAPC-RELATED"/>
    <property type="match status" value="1"/>
</dbReference>
<dbReference type="Proteomes" id="UP001610446">
    <property type="component" value="Unassembled WGS sequence"/>
</dbReference>
<comment type="caution">
    <text evidence="5">The sequence shown here is derived from an EMBL/GenBank/DDBJ whole genome shotgun (WGS) entry which is preliminary data.</text>
</comment>
<dbReference type="SMART" id="SM00338">
    <property type="entry name" value="BRLZ"/>
    <property type="match status" value="1"/>
</dbReference>
<evidence type="ECO:0000313" key="5">
    <source>
        <dbReference type="EMBL" id="KAL2842933.1"/>
    </source>
</evidence>
<sequence length="250" mass="27978">MYCHTSHGTSASASFYSGGLTLDTPYGHDDQQHDPQWDTSSIPLLGDTFPLPSPISPPTRTPGGAADDYLSSHPSVSSTSTPQMPEGSVRDSQHPSPTEADALPNDDDGGIPPKAKVRRSQNRQAQRRFRERRQEQNAALLTRLDELQSRHDEIAARATSLKQENCALATEKTRLTREVELLRRWRRKLHDLMYDLVQQDKMASDLANITRGCPDTCWRRGVEYSRLLITMQTLLSLFEELQIAPEGAVV</sequence>
<dbReference type="SUPFAM" id="SSF57959">
    <property type="entry name" value="Leucine zipper domain"/>
    <property type="match status" value="1"/>
</dbReference>
<name>A0ABR4JSA5_9EURO</name>
<dbReference type="InterPro" id="IPR004827">
    <property type="entry name" value="bZIP"/>
</dbReference>
<keyword evidence="6" id="KW-1185">Reference proteome</keyword>